<dbReference type="InterPro" id="IPR037455">
    <property type="entry name" value="LucA/IucC-like"/>
</dbReference>
<dbReference type="OrthoDB" id="495728at2"/>
<dbReference type="Gene3D" id="1.10.510.40">
    <property type="match status" value="1"/>
</dbReference>
<dbReference type="PANTHER" id="PTHR34384:SF6">
    <property type="entry name" value="STAPHYLOFERRIN B SYNTHASE"/>
    <property type="match status" value="1"/>
</dbReference>
<name>A0A3A0W8C6_STAGA</name>
<evidence type="ECO:0000259" key="3">
    <source>
        <dbReference type="Pfam" id="PF04183"/>
    </source>
</evidence>
<feature type="domain" description="Aerobactin siderophore biosynthesis IucA/IucC-like C-terminal" evidence="4">
    <location>
        <begin position="467"/>
        <end position="637"/>
    </location>
</feature>
<dbReference type="EMBL" id="QYJN01000001">
    <property type="protein sequence ID" value="RIP37527.1"/>
    <property type="molecule type" value="Genomic_DNA"/>
</dbReference>
<dbReference type="GO" id="GO:0019290">
    <property type="term" value="P:siderophore biosynthetic process"/>
    <property type="evidence" value="ECO:0007669"/>
    <property type="project" value="InterPro"/>
</dbReference>
<comment type="similarity">
    <text evidence="2">Belongs to the IucA/IucC family.</text>
</comment>
<evidence type="ECO:0000259" key="4">
    <source>
        <dbReference type="Pfam" id="PF06276"/>
    </source>
</evidence>
<evidence type="ECO:0000313" key="6">
    <source>
        <dbReference type="Proteomes" id="UP000265541"/>
    </source>
</evidence>
<evidence type="ECO:0000256" key="1">
    <source>
        <dbReference type="ARBA" id="ARBA00004924"/>
    </source>
</evidence>
<dbReference type="RefSeq" id="WP_119484386.1">
    <property type="nucleotide sequence ID" value="NZ_QYJN01000001.1"/>
</dbReference>
<dbReference type="AlphaFoldDB" id="A0A3A0W8C6"/>
<dbReference type="Pfam" id="PF04183">
    <property type="entry name" value="IucA_IucC"/>
    <property type="match status" value="1"/>
</dbReference>
<accession>A0A3A0W8C6</accession>
<gene>
    <name evidence="5" type="ORF">BUZ14_02930</name>
</gene>
<dbReference type="Proteomes" id="UP000265541">
    <property type="component" value="Unassembled WGS sequence"/>
</dbReference>
<dbReference type="PANTHER" id="PTHR34384">
    <property type="entry name" value="L-2,3-DIAMINOPROPANOATE--CITRATE LIGASE"/>
    <property type="match status" value="1"/>
</dbReference>
<dbReference type="GO" id="GO:0016881">
    <property type="term" value="F:acid-amino acid ligase activity"/>
    <property type="evidence" value="ECO:0007669"/>
    <property type="project" value="UniProtKB-ARBA"/>
</dbReference>
<organism evidence="5 6">
    <name type="scientific">Staphylococcus gallinarum</name>
    <dbReference type="NCBI Taxonomy" id="1293"/>
    <lineage>
        <taxon>Bacteria</taxon>
        <taxon>Bacillati</taxon>
        <taxon>Bacillota</taxon>
        <taxon>Bacilli</taxon>
        <taxon>Bacillales</taxon>
        <taxon>Staphylococcaceae</taxon>
        <taxon>Staphylococcus</taxon>
    </lineage>
</organism>
<protein>
    <submittedName>
        <fullName evidence="5">Sialic acid synthase</fullName>
    </submittedName>
</protein>
<sequence length="650" mass="74336">MYLKRNKHNLIENLTIDEQNAFDYLSTIAKDWATQFKAVLLDSRDKISQRLISSLHRENLVNSRDYSQIISTKSLDLELDIKTSQVLRIDFPTSTCTLIAPITGQHAFDRIDVSGPFYFEKAGVITRVLHPKEILDCILIEAPELNNAASAQFLEDINNSVANMAIAVSFQHHTLSEQTLPLWQLIEHHTDSYLRSEQAVVEGHPLHPGAKLRKGMTPDTAINYSSEFAQPIPLKFILIDKQLARTSTLTHDFNDVVYKLFNGLYDHALETIGADKIDNYYVMVVHPWQFNEIIVKDYAQELKSQAIIPLSYRLNYFAGLSFRTLMPELPVTSPHIKLSTNVHITGEIRTLSEQTTTNGPKVTHILNDIKDKDPLFHNIHAETIDELAGIHFYNDNDSTIIKTLRSEQLGTLFRRNIYELIDEDVTPIIPSSLVANYPNNSEAPIISLIKKYRLSHGFDNFEAASIQWFKYYGQALIDVAIPLLVKYGIALEAHLQNSIVAFNNDGSLNTLYVRDFEGLRIDEPYLNSIGYSTEDFHEKSLILTDKSQTVFNKVFYSSIQNHLGELIVAVSKYSTSIDIEQKIWHVISDMIETKLAQIEQTHIAPERVAKFREIIFAEKIDYKCVTTMRLEDEADYYTYVQVENPLYKNK</sequence>
<evidence type="ECO:0000313" key="5">
    <source>
        <dbReference type="EMBL" id="RIP37527.1"/>
    </source>
</evidence>
<comment type="pathway">
    <text evidence="1">Siderophore biosynthesis.</text>
</comment>
<evidence type="ECO:0000256" key="2">
    <source>
        <dbReference type="ARBA" id="ARBA00007832"/>
    </source>
</evidence>
<dbReference type="InterPro" id="IPR007310">
    <property type="entry name" value="Aerobactin_biosyn_IucA/IucC_N"/>
</dbReference>
<feature type="domain" description="Aerobactin siderophore biosynthesis IucA/IucC N-terminal" evidence="3">
    <location>
        <begin position="192"/>
        <end position="434"/>
    </location>
</feature>
<reference evidence="5 6" key="1">
    <citation type="journal article" date="2016" name="Front. Microbiol.">
        <title>Comprehensive Phylogenetic Analysis of Bovine Non-aureus Staphylococci Species Based on Whole-Genome Sequencing.</title>
        <authorList>
            <person name="Naushad S."/>
            <person name="Barkema H.W."/>
            <person name="Luby C."/>
            <person name="Condas L.A."/>
            <person name="Nobrega D.B."/>
            <person name="Carson D.A."/>
            <person name="De Buck J."/>
        </authorList>
    </citation>
    <scope>NUCLEOTIDE SEQUENCE [LARGE SCALE GENOMIC DNA]</scope>
    <source>
        <strain evidence="5 6">SNUC 4781</strain>
    </source>
</reference>
<dbReference type="Pfam" id="PF06276">
    <property type="entry name" value="FhuF"/>
    <property type="match status" value="1"/>
</dbReference>
<dbReference type="InterPro" id="IPR022770">
    <property type="entry name" value="IucA/IucC-like_C"/>
</dbReference>
<comment type="caution">
    <text evidence="5">The sequence shown here is derived from an EMBL/GenBank/DDBJ whole genome shotgun (WGS) entry which is preliminary data.</text>
</comment>
<proteinExistence type="inferred from homology"/>